<evidence type="ECO:0000313" key="3">
    <source>
        <dbReference type="Proteomes" id="UP001163823"/>
    </source>
</evidence>
<dbReference type="AlphaFoldDB" id="A0AAD7M1E8"/>
<name>A0AAD7M1E8_QUISA</name>
<evidence type="ECO:0000259" key="1">
    <source>
        <dbReference type="PROSITE" id="PS50076"/>
    </source>
</evidence>
<organism evidence="2 3">
    <name type="scientific">Quillaja saponaria</name>
    <name type="common">Soap bark tree</name>
    <dbReference type="NCBI Taxonomy" id="32244"/>
    <lineage>
        <taxon>Eukaryota</taxon>
        <taxon>Viridiplantae</taxon>
        <taxon>Streptophyta</taxon>
        <taxon>Embryophyta</taxon>
        <taxon>Tracheophyta</taxon>
        <taxon>Spermatophyta</taxon>
        <taxon>Magnoliopsida</taxon>
        <taxon>eudicotyledons</taxon>
        <taxon>Gunneridae</taxon>
        <taxon>Pentapetalae</taxon>
        <taxon>rosids</taxon>
        <taxon>fabids</taxon>
        <taxon>Fabales</taxon>
        <taxon>Quillajaceae</taxon>
        <taxon>Quillaja</taxon>
    </lineage>
</organism>
<dbReference type="InterPro" id="IPR053232">
    <property type="entry name" value="DnaJ_C/III_chloroplastic"/>
</dbReference>
<dbReference type="PROSITE" id="PS50076">
    <property type="entry name" value="DNAJ_2"/>
    <property type="match status" value="1"/>
</dbReference>
<dbReference type="InterPro" id="IPR001623">
    <property type="entry name" value="DnaJ_domain"/>
</dbReference>
<dbReference type="SUPFAM" id="SSF46565">
    <property type="entry name" value="Chaperone J-domain"/>
    <property type="match status" value="1"/>
</dbReference>
<keyword evidence="3" id="KW-1185">Reference proteome</keyword>
<dbReference type="PRINTS" id="PR00625">
    <property type="entry name" value="JDOMAIN"/>
</dbReference>
<proteinExistence type="predicted"/>
<evidence type="ECO:0000313" key="2">
    <source>
        <dbReference type="EMBL" id="KAJ7968169.1"/>
    </source>
</evidence>
<dbReference type="PANTHER" id="PTHR45090:SF8">
    <property type="entry name" value="J DOMAIN-CONTAINING PROTEIN"/>
    <property type="match status" value="1"/>
</dbReference>
<dbReference type="GO" id="GO:0009507">
    <property type="term" value="C:chloroplast"/>
    <property type="evidence" value="ECO:0007669"/>
    <property type="project" value="TreeGrafter"/>
</dbReference>
<accession>A0AAD7M1E8</accession>
<gene>
    <name evidence="2" type="ORF">O6P43_012313</name>
</gene>
<dbReference type="Gene3D" id="1.10.287.110">
    <property type="entry name" value="DnaJ domain"/>
    <property type="match status" value="1"/>
</dbReference>
<feature type="domain" description="J" evidence="1">
    <location>
        <begin position="53"/>
        <end position="121"/>
    </location>
</feature>
<dbReference type="PANTHER" id="PTHR45090">
    <property type="entry name" value="CHAPERONE PROTEIN DNAJ 20 CHLOROPLASTIC"/>
    <property type="match status" value="1"/>
</dbReference>
<dbReference type="Pfam" id="PF00226">
    <property type="entry name" value="DnaJ"/>
    <property type="match status" value="1"/>
</dbReference>
<dbReference type="KEGG" id="qsa:O6P43_012313"/>
<protein>
    <submittedName>
        <fullName evidence="2">Chaperone protein dnaJ 20, chloroplastic-like</fullName>
    </submittedName>
</protein>
<reference evidence="2" key="1">
    <citation type="journal article" date="2023" name="Science">
        <title>Elucidation of the pathway for biosynthesis of saponin adjuvants from the soapbark tree.</title>
        <authorList>
            <person name="Reed J."/>
            <person name="Orme A."/>
            <person name="El-Demerdash A."/>
            <person name="Owen C."/>
            <person name="Martin L.B.B."/>
            <person name="Misra R.C."/>
            <person name="Kikuchi S."/>
            <person name="Rejzek M."/>
            <person name="Martin A.C."/>
            <person name="Harkess A."/>
            <person name="Leebens-Mack J."/>
            <person name="Louveau T."/>
            <person name="Stephenson M.J."/>
            <person name="Osbourn A."/>
        </authorList>
    </citation>
    <scope>NUCLEOTIDE SEQUENCE</scope>
    <source>
        <strain evidence="2">S10</strain>
    </source>
</reference>
<dbReference type="InterPro" id="IPR036869">
    <property type="entry name" value="J_dom_sf"/>
</dbReference>
<dbReference type="SMART" id="SM00271">
    <property type="entry name" value="DnaJ"/>
    <property type="match status" value="1"/>
</dbReference>
<sequence>MAISLSSSLSNSKPLHCLTFSNTRQIKPQIVSCRASTKIAGENDTASTTNTRNFYNILSLSSGNVTMEEIKSAYRSMALRYHPDVCHPSKKEESTRMFVQLNDAYKTLTNPDLREEYDCELLGLRSQKKMNVDGEIWRSRWQEQIVELKRRTNCRKAQKGTWGSRMRAKNMEKH</sequence>
<dbReference type="CDD" id="cd06257">
    <property type="entry name" value="DnaJ"/>
    <property type="match status" value="1"/>
</dbReference>
<comment type="caution">
    <text evidence="2">The sequence shown here is derived from an EMBL/GenBank/DDBJ whole genome shotgun (WGS) entry which is preliminary data.</text>
</comment>
<dbReference type="Proteomes" id="UP001163823">
    <property type="component" value="Chromosome 5"/>
</dbReference>
<dbReference type="EMBL" id="JARAOO010000005">
    <property type="protein sequence ID" value="KAJ7968169.1"/>
    <property type="molecule type" value="Genomic_DNA"/>
</dbReference>